<keyword evidence="3" id="KW-1133">Transmembrane helix</keyword>
<accession>A0A364L3I7</accession>
<feature type="compositionally biased region" description="Basic and acidic residues" evidence="2">
    <location>
        <begin position="395"/>
        <end position="405"/>
    </location>
</feature>
<dbReference type="SUPFAM" id="SSF50405">
    <property type="entry name" value="Actin-crosslinking proteins"/>
    <property type="match status" value="1"/>
</dbReference>
<feature type="transmembrane region" description="Helical" evidence="3">
    <location>
        <begin position="262"/>
        <end position="283"/>
    </location>
</feature>
<reference evidence="5 6" key="1">
    <citation type="journal article" date="2017" name="Biotechnol. Biofuels">
        <title>Differential beta-glucosidase expression as a function of carbon source availability in Talaromyces amestolkiae: a genomic and proteomic approach.</title>
        <authorList>
            <person name="de Eugenio L.I."/>
            <person name="Mendez-Liter J.A."/>
            <person name="Nieto-Dominguez M."/>
            <person name="Alonso L."/>
            <person name="Gil-Munoz J."/>
            <person name="Barriuso J."/>
            <person name="Prieto A."/>
            <person name="Martinez M.J."/>
        </authorList>
    </citation>
    <scope>NUCLEOTIDE SEQUENCE [LARGE SCALE GENOMIC DNA]</scope>
    <source>
        <strain evidence="5 6">CIB</strain>
    </source>
</reference>
<organism evidence="5 6">
    <name type="scientific">Talaromyces amestolkiae</name>
    <dbReference type="NCBI Taxonomy" id="1196081"/>
    <lineage>
        <taxon>Eukaryota</taxon>
        <taxon>Fungi</taxon>
        <taxon>Dikarya</taxon>
        <taxon>Ascomycota</taxon>
        <taxon>Pezizomycotina</taxon>
        <taxon>Eurotiomycetes</taxon>
        <taxon>Eurotiomycetidae</taxon>
        <taxon>Eurotiales</taxon>
        <taxon>Trichocomaceae</taxon>
        <taxon>Talaromyces</taxon>
        <taxon>Talaromyces sect. Talaromyces</taxon>
    </lineage>
</organism>
<keyword evidence="3" id="KW-0472">Membrane</keyword>
<dbReference type="AlphaFoldDB" id="A0A364L3I7"/>
<evidence type="ECO:0000256" key="3">
    <source>
        <dbReference type="SAM" id="Phobius"/>
    </source>
</evidence>
<dbReference type="Gene3D" id="3.40.720.10">
    <property type="entry name" value="Alkaline Phosphatase, subunit A"/>
    <property type="match status" value="2"/>
</dbReference>
<comment type="caution">
    <text evidence="5">The sequence shown here is derived from an EMBL/GenBank/DDBJ whole genome shotgun (WGS) entry which is preliminary data.</text>
</comment>
<sequence>MTYSFFVPRTYVLALLALVYGAWAAVLPARDTTITLPPGATYDPATNVWCTPTTWTDIGSFFLGNYLSHAATVISFPGEPVSITIVNMILAIFVPSSGAGRGVLAVVRHAAFYKNPFQQALRSRAFCMVVRSQKWKPMAGETLRSMSFLSKELRDEDNDEYEAYKIMSKNTEKVGQYVEELKAHHEPIELKVESPLWLQVGANSTRVEFVGRHYQVFGTYKLPEGYQLAYVPANAIVEPVSFSSDSSDQTAAPKSEFALTSAYSFASALVSIIQIIYALTGLYRSRGNQVSKYGYAAFSFTVLPYVIMSFVNLLGNLVTPRYSTLYLVRSEMMDEASRRGGEFQGVVGNLESAHLEVEDTFVFSAALKESAQERWEFQLGDKIYLPGEVEPMTAEKHELASKSDEERNDTDPATSHDVKKALSADEGELKTPAQSSDTDETNEKRQRKKKKSKKDKKPLLVCPNCYYFKTVKANHANILSITNPKQFHFIGEWLIRLKSIVALLALAGAANAGAASLKDIKHVVMLMMENRSFQHYFGTMAGVRGFADPNVQINPDGKSVWYQNLTGVTTEAEYLLPYWLNYLGGEENYNKSQCLCAGANNWIPTHQSFNGGLNNAWAQISTPQSWGYFKRQDIPYHFALAESYTVADRYHASIASNTDPNRWFWQSGSINVPGGPQPLGAGGVVLDDQQADTCSGVNLDCLPLKWPAFAQYLDEAGVNWRSYQNSYNWATNNGLFYFEAFQNASTNSSLYERGLAFDGDNGLDAFKAAAAAGTLPEVSWVFPPGALQEHSPNTPIDGSWFINQVVGSAINGKDREETVILLNYDEGGGWGDAVLPLVSPNGTAGEWFEDPYGTLGYTFSGPGVRIPLLIISPFTRGGHVFTERSDHSSIIQFLEQYLTARGYKNIVTPQLNEWRRGHMSDLVNAFDFENPDYSIPNLPTPNTPIANSAGELIGMYSGFCDIEWTGSCSGSEYVSGIPYGNQTEEEALYFEDGFKGIRGYMTEGHYLVFEYKGYALTNEGGKSNTLATSKATSTHNAKSQRWVLKALSAEGTTFNIYSAVDGRYLTTGSTFTTNAKNAETYNITYLGSGEYAIQAANGVYLEINGSGKLKYSKKPIGFSVYSVTYHD</sequence>
<dbReference type="CDD" id="cd16014">
    <property type="entry name" value="PLC"/>
    <property type="match status" value="1"/>
</dbReference>
<dbReference type="EMBL" id="MIKG01000012">
    <property type="protein sequence ID" value="RAO70333.1"/>
    <property type="molecule type" value="Genomic_DNA"/>
</dbReference>
<proteinExistence type="predicted"/>
<evidence type="ECO:0000256" key="2">
    <source>
        <dbReference type="SAM" id="MobiDB-lite"/>
    </source>
</evidence>
<evidence type="ECO:0008006" key="7">
    <source>
        <dbReference type="Google" id="ProtNLM"/>
    </source>
</evidence>
<dbReference type="InterPro" id="IPR007312">
    <property type="entry name" value="Phosphoesterase"/>
</dbReference>
<keyword evidence="1" id="KW-0378">Hydrolase</keyword>
<dbReference type="InterPro" id="IPR017850">
    <property type="entry name" value="Alkaline_phosphatase_core_sf"/>
</dbReference>
<keyword evidence="3" id="KW-0812">Transmembrane</keyword>
<protein>
    <recommendedName>
        <fullName evidence="7">Ricin B lectin domain-containing protein</fullName>
    </recommendedName>
</protein>
<dbReference type="InterPro" id="IPR008999">
    <property type="entry name" value="Actin-crosslinking"/>
</dbReference>
<feature type="signal peptide" evidence="4">
    <location>
        <begin position="1"/>
        <end position="24"/>
    </location>
</feature>
<keyword evidence="4" id="KW-0732">Signal</keyword>
<dbReference type="RefSeq" id="XP_040734849.1">
    <property type="nucleotide sequence ID" value="XM_040878921.1"/>
</dbReference>
<dbReference type="PANTHER" id="PTHR31956">
    <property type="entry name" value="NON-SPECIFIC PHOSPHOLIPASE C4-RELATED"/>
    <property type="match status" value="1"/>
</dbReference>
<keyword evidence="6" id="KW-1185">Reference proteome</keyword>
<evidence type="ECO:0000313" key="6">
    <source>
        <dbReference type="Proteomes" id="UP000249363"/>
    </source>
</evidence>
<feature type="chain" id="PRO_5017007446" description="Ricin B lectin domain-containing protein" evidence="4">
    <location>
        <begin position="25"/>
        <end position="1127"/>
    </location>
</feature>
<gene>
    <name evidence="5" type="ORF">BHQ10_006345</name>
</gene>
<dbReference type="GeneID" id="63795561"/>
<dbReference type="OrthoDB" id="5135119at2759"/>
<name>A0A364L3I7_TALAM</name>
<dbReference type="Proteomes" id="UP000249363">
    <property type="component" value="Unassembled WGS sequence"/>
</dbReference>
<evidence type="ECO:0000256" key="4">
    <source>
        <dbReference type="SAM" id="SignalP"/>
    </source>
</evidence>
<feature type="compositionally biased region" description="Basic residues" evidence="2">
    <location>
        <begin position="445"/>
        <end position="455"/>
    </location>
</feature>
<feature type="region of interest" description="Disordered" evidence="2">
    <location>
        <begin position="395"/>
        <end position="455"/>
    </location>
</feature>
<dbReference type="STRING" id="1196081.A0A364L3I7"/>
<dbReference type="Gene3D" id="2.80.10.50">
    <property type="match status" value="1"/>
</dbReference>
<feature type="compositionally biased region" description="Basic and acidic residues" evidence="2">
    <location>
        <begin position="414"/>
        <end position="429"/>
    </location>
</feature>
<evidence type="ECO:0000256" key="1">
    <source>
        <dbReference type="ARBA" id="ARBA00022801"/>
    </source>
</evidence>
<feature type="transmembrane region" description="Helical" evidence="3">
    <location>
        <begin position="295"/>
        <end position="315"/>
    </location>
</feature>
<dbReference type="Pfam" id="PF04185">
    <property type="entry name" value="Phosphoesterase"/>
    <property type="match status" value="1"/>
</dbReference>
<evidence type="ECO:0000313" key="5">
    <source>
        <dbReference type="EMBL" id="RAO70333.1"/>
    </source>
</evidence>
<dbReference type="GO" id="GO:0042578">
    <property type="term" value="F:phosphoric ester hydrolase activity"/>
    <property type="evidence" value="ECO:0007669"/>
    <property type="project" value="UniProtKB-ARBA"/>
</dbReference>
<dbReference type="PANTHER" id="PTHR31956:SF1">
    <property type="entry name" value="NON-SPECIFIC PHOSPHOLIPASE C1"/>
    <property type="match status" value="1"/>
</dbReference>